<protein>
    <recommendedName>
        <fullName evidence="5">Glycosyl transferase family 1</fullName>
    </recommendedName>
</protein>
<proteinExistence type="predicted"/>
<dbReference type="PANTHER" id="PTHR45947">
    <property type="entry name" value="SULFOQUINOVOSYL TRANSFERASE SQD2"/>
    <property type="match status" value="1"/>
</dbReference>
<organism evidence="3 4">
    <name type="scientific">Longibacter salinarum</name>
    <dbReference type="NCBI Taxonomy" id="1850348"/>
    <lineage>
        <taxon>Bacteria</taxon>
        <taxon>Pseudomonadati</taxon>
        <taxon>Rhodothermota</taxon>
        <taxon>Rhodothermia</taxon>
        <taxon>Rhodothermales</taxon>
        <taxon>Salisaetaceae</taxon>
        <taxon>Longibacter</taxon>
    </lineage>
</organism>
<evidence type="ECO:0000313" key="3">
    <source>
        <dbReference type="EMBL" id="PEN12621.1"/>
    </source>
</evidence>
<sequence>MSLDSSRVTRGSLSIFVSHPSYHLTDCDPHGDGLAAFEFITRLAHRGHRLHVCVQGTNIRGPLPPSVTFHDIKKQTPADSLRHVEYALRVRNVYRRVARDSKVDVIHQLNPVRPGLSALLSRDDVPLVLGLYVPSWPSQPTKQPSSLLERGAGAIMKAADRIQQRRADALLLSTEAARSRLHSPRSFRARTKIIPYGIDVGRFTEDSKSQTGEVILFLARLHEEKGIFTLLDALPEVLRQEPSSVIHIAGSGPAEREVKKKVASMPYSDRIKLLGHIERDDVPDRIRECDIFCMPSHGEPFGLSALEAMATGKPVVATKAGGLQHLVPDEGGHQVPPRNTEALSEALLDLLGSEEKRERMGAYNRKIAEEVYDWDRVIDRVEDIYYSILD</sequence>
<evidence type="ECO:0000259" key="2">
    <source>
        <dbReference type="Pfam" id="PF13439"/>
    </source>
</evidence>
<comment type="caution">
    <text evidence="3">The sequence shown here is derived from an EMBL/GenBank/DDBJ whole genome shotgun (WGS) entry which is preliminary data.</text>
</comment>
<dbReference type="Pfam" id="PF00534">
    <property type="entry name" value="Glycos_transf_1"/>
    <property type="match status" value="1"/>
</dbReference>
<accession>A0A2A8CVJ2</accession>
<dbReference type="InterPro" id="IPR050194">
    <property type="entry name" value="Glycosyltransferase_grp1"/>
</dbReference>
<keyword evidence="4" id="KW-1185">Reference proteome</keyword>
<dbReference type="OrthoDB" id="9810929at2"/>
<evidence type="ECO:0000313" key="4">
    <source>
        <dbReference type="Proteomes" id="UP000220102"/>
    </source>
</evidence>
<name>A0A2A8CVJ2_9BACT</name>
<dbReference type="InterPro" id="IPR001296">
    <property type="entry name" value="Glyco_trans_1"/>
</dbReference>
<dbReference type="Proteomes" id="UP000220102">
    <property type="component" value="Unassembled WGS sequence"/>
</dbReference>
<dbReference type="Gene3D" id="3.40.50.2000">
    <property type="entry name" value="Glycogen Phosphorylase B"/>
    <property type="match status" value="2"/>
</dbReference>
<dbReference type="CDD" id="cd03801">
    <property type="entry name" value="GT4_PimA-like"/>
    <property type="match status" value="1"/>
</dbReference>
<gene>
    <name evidence="3" type="ORF">CRI94_13985</name>
</gene>
<dbReference type="SUPFAM" id="SSF53756">
    <property type="entry name" value="UDP-Glycosyltransferase/glycogen phosphorylase"/>
    <property type="match status" value="1"/>
</dbReference>
<dbReference type="InterPro" id="IPR028098">
    <property type="entry name" value="Glyco_trans_4-like_N"/>
</dbReference>
<dbReference type="PANTHER" id="PTHR45947:SF3">
    <property type="entry name" value="SULFOQUINOVOSYL TRANSFERASE SQD2"/>
    <property type="match status" value="1"/>
</dbReference>
<dbReference type="EMBL" id="PDEQ01000007">
    <property type="protein sequence ID" value="PEN12621.1"/>
    <property type="molecule type" value="Genomic_DNA"/>
</dbReference>
<feature type="domain" description="Glycosyltransferase subfamily 4-like N-terminal" evidence="2">
    <location>
        <begin position="36"/>
        <end position="201"/>
    </location>
</feature>
<dbReference type="GO" id="GO:0016758">
    <property type="term" value="F:hexosyltransferase activity"/>
    <property type="evidence" value="ECO:0007669"/>
    <property type="project" value="TreeGrafter"/>
</dbReference>
<evidence type="ECO:0000259" key="1">
    <source>
        <dbReference type="Pfam" id="PF00534"/>
    </source>
</evidence>
<evidence type="ECO:0008006" key="5">
    <source>
        <dbReference type="Google" id="ProtNLM"/>
    </source>
</evidence>
<dbReference type="AlphaFoldDB" id="A0A2A8CVJ2"/>
<dbReference type="Pfam" id="PF13439">
    <property type="entry name" value="Glyco_transf_4"/>
    <property type="match status" value="1"/>
</dbReference>
<reference evidence="3 4" key="1">
    <citation type="submission" date="2017-10" db="EMBL/GenBank/DDBJ databases">
        <title>Draft genome of Longibacter Salinarum.</title>
        <authorList>
            <person name="Goh K.M."/>
            <person name="Shamsir M.S."/>
            <person name="Lim S.W."/>
        </authorList>
    </citation>
    <scope>NUCLEOTIDE SEQUENCE [LARGE SCALE GENOMIC DNA]</scope>
    <source>
        <strain evidence="3 4">KCTC 52045</strain>
    </source>
</reference>
<feature type="domain" description="Glycosyl transferase family 1" evidence="1">
    <location>
        <begin position="208"/>
        <end position="366"/>
    </location>
</feature>